<dbReference type="Gene3D" id="2.40.50.690">
    <property type="match status" value="1"/>
</dbReference>
<feature type="region of interest" description="Disordered" evidence="1">
    <location>
        <begin position="122"/>
        <end position="191"/>
    </location>
</feature>
<evidence type="ECO:0000313" key="3">
    <source>
        <dbReference type="Proteomes" id="UP000694888"/>
    </source>
</evidence>
<evidence type="ECO:0000256" key="1">
    <source>
        <dbReference type="SAM" id="MobiDB-lite"/>
    </source>
</evidence>
<feature type="domain" description="RNB" evidence="2">
    <location>
        <begin position="422"/>
        <end position="523"/>
    </location>
</feature>
<reference evidence="4" key="1">
    <citation type="submission" date="2025-08" db="UniProtKB">
        <authorList>
            <consortium name="RefSeq"/>
        </authorList>
    </citation>
    <scope>IDENTIFICATION</scope>
</reference>
<gene>
    <name evidence="4" type="primary">LOC101860043</name>
</gene>
<feature type="compositionally biased region" description="Low complexity" evidence="1">
    <location>
        <begin position="173"/>
        <end position="191"/>
    </location>
</feature>
<dbReference type="InterPro" id="IPR001900">
    <property type="entry name" value="RNase_II/R"/>
</dbReference>
<dbReference type="SUPFAM" id="SSF50249">
    <property type="entry name" value="Nucleic acid-binding proteins"/>
    <property type="match status" value="2"/>
</dbReference>
<keyword evidence="3" id="KW-1185">Reference proteome</keyword>
<accession>A0ABM1VZ52</accession>
<feature type="compositionally biased region" description="Low complexity" evidence="1">
    <location>
        <begin position="16"/>
        <end position="33"/>
    </location>
</feature>
<feature type="compositionally biased region" description="Low complexity" evidence="1">
    <location>
        <begin position="223"/>
        <end position="237"/>
    </location>
</feature>
<organism evidence="3 4">
    <name type="scientific">Aplysia californica</name>
    <name type="common">California sea hare</name>
    <dbReference type="NCBI Taxonomy" id="6500"/>
    <lineage>
        <taxon>Eukaryota</taxon>
        <taxon>Metazoa</taxon>
        <taxon>Spiralia</taxon>
        <taxon>Lophotrochozoa</taxon>
        <taxon>Mollusca</taxon>
        <taxon>Gastropoda</taxon>
        <taxon>Heterobranchia</taxon>
        <taxon>Euthyneura</taxon>
        <taxon>Tectipleura</taxon>
        <taxon>Aplysiida</taxon>
        <taxon>Aplysioidea</taxon>
        <taxon>Aplysiidae</taxon>
        <taxon>Aplysia</taxon>
    </lineage>
</organism>
<dbReference type="InterPro" id="IPR012340">
    <property type="entry name" value="NA-bd_OB-fold"/>
</dbReference>
<name>A0ABM1VZ52_APLCA</name>
<sequence>MASRKSNSQWPNQAQSPRGSAGAPRAGRQQQQQKKIFEPYWPVERVSEGIKRGELIVGPVRINPKNYEDAYVPLPDGKADIYVRGMADRNRALNSDVVVLLPYQYDQWRVFVEDFEDYEKAQSSSSKKARGGSGVDGGQDVDGDSDDSGPDVIFESSSDDEADGGDDKGDGAGNKTAGSTGASGSSENAASELRVSAAMQKLRVNKESCAGSSESPKVKAAEPGSKGQQSPAPGSQSQKKKFTSVSDMRQQGSPLARDLFGARTAVAAAPDAGKPGQELKGNNFVQPTGKVVYIYERKHSRAASGHVRLMPGNRNLALFAPTDSRVPRIVISMADCPKDFLERSEDYARTLFIARIQQWDETAKMPKGTLARSLGEAGEIEPQTEALLIEMDVEDQPFTEEVLQCLPTDLPWSIPASEMSYRRDFRRECVFTIDPATARDLDDAVSIEDLGNGMFEVGVHIADVSFFVKEDTALDESAGSRATSVYLVQKVVPMLPRLLCEELCSLNPDEDRLAFTVLWKINE</sequence>
<dbReference type="SMART" id="SM00955">
    <property type="entry name" value="RNB"/>
    <property type="match status" value="1"/>
</dbReference>
<dbReference type="Gene3D" id="2.40.50.700">
    <property type="match status" value="1"/>
</dbReference>
<dbReference type="GeneID" id="101860043"/>
<evidence type="ECO:0000313" key="4">
    <source>
        <dbReference type="RefSeq" id="XP_035827695.1"/>
    </source>
</evidence>
<dbReference type="Pfam" id="PF17849">
    <property type="entry name" value="OB_Dis3"/>
    <property type="match status" value="1"/>
</dbReference>
<dbReference type="PANTHER" id="PTHR23355">
    <property type="entry name" value="RIBONUCLEASE"/>
    <property type="match status" value="1"/>
</dbReference>
<proteinExistence type="predicted"/>
<dbReference type="PANTHER" id="PTHR23355:SF9">
    <property type="entry name" value="DIS3-LIKE EXONUCLEASE 2"/>
    <property type="match status" value="1"/>
</dbReference>
<feature type="compositionally biased region" description="Acidic residues" evidence="1">
    <location>
        <begin position="139"/>
        <end position="149"/>
    </location>
</feature>
<dbReference type="Pfam" id="PF00773">
    <property type="entry name" value="RNB"/>
    <property type="match status" value="1"/>
</dbReference>
<evidence type="ECO:0000259" key="2">
    <source>
        <dbReference type="SMART" id="SM00955"/>
    </source>
</evidence>
<feature type="region of interest" description="Disordered" evidence="1">
    <location>
        <begin position="205"/>
        <end position="251"/>
    </location>
</feature>
<dbReference type="InterPro" id="IPR041505">
    <property type="entry name" value="Dis3_CSD2"/>
</dbReference>
<protein>
    <submittedName>
        <fullName evidence="4">DIS3-like exonuclease 2</fullName>
    </submittedName>
</protein>
<dbReference type="RefSeq" id="XP_035827695.1">
    <property type="nucleotide sequence ID" value="XM_035971802.1"/>
</dbReference>
<dbReference type="Proteomes" id="UP000694888">
    <property type="component" value="Unplaced"/>
</dbReference>
<feature type="non-terminal residue" evidence="4">
    <location>
        <position position="523"/>
    </location>
</feature>
<feature type="compositionally biased region" description="Polar residues" evidence="1">
    <location>
        <begin position="1"/>
        <end position="15"/>
    </location>
</feature>
<feature type="region of interest" description="Disordered" evidence="1">
    <location>
        <begin position="1"/>
        <end position="37"/>
    </location>
</feature>
<dbReference type="InterPro" id="IPR050180">
    <property type="entry name" value="RNR_Ribonuclease"/>
</dbReference>